<keyword evidence="1" id="KW-0472">Membrane</keyword>
<gene>
    <name evidence="2" type="ORF">CT690_14705</name>
</gene>
<evidence type="ECO:0000256" key="1">
    <source>
        <dbReference type="SAM" id="Phobius"/>
    </source>
</evidence>
<keyword evidence="1" id="KW-0812">Transmembrane</keyword>
<reference evidence="2 3" key="1">
    <citation type="submission" date="2017-11" db="EMBL/GenBank/DDBJ databases">
        <title>Genome sequence of the oocydin A producing rhizobacterium Serratia plymuthica 4Rx5.</title>
        <authorList>
            <person name="Matilla M.A."/>
            <person name="Udaondo Z."/>
            <person name="Salmond G.P.C."/>
        </authorList>
    </citation>
    <scope>NUCLEOTIDE SEQUENCE [LARGE SCALE GENOMIC DNA]</scope>
    <source>
        <strain evidence="2 3">4Rx5</strain>
    </source>
</reference>
<name>A0A318P7V8_SERPL</name>
<accession>A0A318P7V8</accession>
<dbReference type="EMBL" id="PESE01000004">
    <property type="protein sequence ID" value="PYD38133.1"/>
    <property type="molecule type" value="Genomic_DNA"/>
</dbReference>
<dbReference type="Proteomes" id="UP000248196">
    <property type="component" value="Unassembled WGS sequence"/>
</dbReference>
<keyword evidence="1" id="KW-1133">Transmembrane helix</keyword>
<evidence type="ECO:0000313" key="2">
    <source>
        <dbReference type="EMBL" id="PYD38133.1"/>
    </source>
</evidence>
<feature type="transmembrane region" description="Helical" evidence="1">
    <location>
        <begin position="41"/>
        <end position="59"/>
    </location>
</feature>
<protein>
    <submittedName>
        <fullName evidence="2">Uncharacterized protein</fullName>
    </submittedName>
</protein>
<organism evidence="2 3">
    <name type="scientific">Serratia plymuthica</name>
    <dbReference type="NCBI Taxonomy" id="82996"/>
    <lineage>
        <taxon>Bacteria</taxon>
        <taxon>Pseudomonadati</taxon>
        <taxon>Pseudomonadota</taxon>
        <taxon>Gammaproteobacteria</taxon>
        <taxon>Enterobacterales</taxon>
        <taxon>Yersiniaceae</taxon>
        <taxon>Serratia</taxon>
    </lineage>
</organism>
<evidence type="ECO:0000313" key="3">
    <source>
        <dbReference type="Proteomes" id="UP000248196"/>
    </source>
</evidence>
<comment type="caution">
    <text evidence="2">The sequence shown here is derived from an EMBL/GenBank/DDBJ whole genome shotgun (WGS) entry which is preliminary data.</text>
</comment>
<proteinExistence type="predicted"/>
<dbReference type="AlphaFoldDB" id="A0A318P7V8"/>
<sequence length="62" mass="6868">MYNVVLVFLACFSGAFTCTLNRPETPFKALINMTLTGCVYIFDQGLVSISCSILFRILIIKG</sequence>